<dbReference type="PANTHER" id="PTHR32481:SF0">
    <property type="entry name" value="AMINOPEPTIDASE YPDE-RELATED"/>
    <property type="match status" value="1"/>
</dbReference>
<reference evidence="7 8" key="1">
    <citation type="submission" date="2021-03" db="EMBL/GenBank/DDBJ databases">
        <title>Genomic Encyclopedia of Type Strains, Phase IV (KMG-IV): sequencing the most valuable type-strain genomes for metagenomic binning, comparative biology and taxonomic classification.</title>
        <authorList>
            <person name="Goeker M."/>
        </authorList>
    </citation>
    <scope>NUCLEOTIDE SEQUENCE [LARGE SCALE GENOMIC DNA]</scope>
    <source>
        <strain evidence="7 8">DSM 28650</strain>
    </source>
</reference>
<dbReference type="Gene3D" id="2.40.30.40">
    <property type="entry name" value="Peptidase M42, domain 2"/>
    <property type="match status" value="1"/>
</dbReference>
<dbReference type="RefSeq" id="WP_021282154.1">
    <property type="nucleotide sequence ID" value="NZ_JAGGLL010000012.1"/>
</dbReference>
<keyword evidence="8" id="KW-1185">Reference proteome</keyword>
<evidence type="ECO:0000256" key="2">
    <source>
        <dbReference type="ARBA" id="ARBA00022438"/>
    </source>
</evidence>
<keyword evidence="4" id="KW-0479">Metal-binding</keyword>
<keyword evidence="7" id="KW-0326">Glycosidase</keyword>
<evidence type="ECO:0000256" key="3">
    <source>
        <dbReference type="ARBA" id="ARBA00022670"/>
    </source>
</evidence>
<organism evidence="7 8">
    <name type="scientific">Clostridium punense</name>
    <dbReference type="NCBI Taxonomy" id="1054297"/>
    <lineage>
        <taxon>Bacteria</taxon>
        <taxon>Bacillati</taxon>
        <taxon>Bacillota</taxon>
        <taxon>Clostridia</taxon>
        <taxon>Eubacteriales</taxon>
        <taxon>Clostridiaceae</taxon>
        <taxon>Clostridium</taxon>
    </lineage>
</organism>
<dbReference type="GO" id="GO:0008810">
    <property type="term" value="F:cellulase activity"/>
    <property type="evidence" value="ECO:0007669"/>
    <property type="project" value="UniProtKB-EC"/>
</dbReference>
<dbReference type="EC" id="3.2.1.4" evidence="7"/>
<dbReference type="SUPFAM" id="SSF53187">
    <property type="entry name" value="Zn-dependent exopeptidases"/>
    <property type="match status" value="1"/>
</dbReference>
<comment type="similarity">
    <text evidence="1 6">Belongs to the peptidase M42 family.</text>
</comment>
<dbReference type="SUPFAM" id="SSF101821">
    <property type="entry name" value="Aminopeptidase/glucanase lid domain"/>
    <property type="match status" value="1"/>
</dbReference>
<dbReference type="Pfam" id="PF05343">
    <property type="entry name" value="Peptidase_M42"/>
    <property type="match status" value="1"/>
</dbReference>
<proteinExistence type="inferred from homology"/>
<evidence type="ECO:0000256" key="5">
    <source>
        <dbReference type="ARBA" id="ARBA00022801"/>
    </source>
</evidence>
<sequence>MDRLLEALLSAFGVSGHEEEIRGVIIEELNRLELCHEVDMMGNVIVKMGKRSEKEEERLMITAHMDTMGVIVTYIDDKGFARVGKIGDFKEPSMINTIVEFENGNSGRICATKDNPKIEDLYIDLGVSSREEALELIEEGDVAVFSSNIIEERNNIIAPFLDNRVGCYMVLKVMENLAQNREVLSGLDKELFFVFSTQNKVGARGVRAAAYSINPMFSIVIDGEEATDNLGGKGNFKLGNGVGIKFMDRTLIMHHEIKEILEEAFASLGKNPHYIFSEQGGDGARIHKEGNGVKTGTLVYPVRYKDTNLEMVNVKDIEEGIEILSKVIL</sequence>
<evidence type="ECO:0000256" key="4">
    <source>
        <dbReference type="ARBA" id="ARBA00022723"/>
    </source>
</evidence>
<evidence type="ECO:0000256" key="6">
    <source>
        <dbReference type="PIRNR" id="PIRNR001123"/>
    </source>
</evidence>
<evidence type="ECO:0000256" key="1">
    <source>
        <dbReference type="ARBA" id="ARBA00006272"/>
    </source>
</evidence>
<dbReference type="PIRSF" id="PIRSF001123">
    <property type="entry name" value="PepA_GA"/>
    <property type="match status" value="1"/>
</dbReference>
<dbReference type="InterPro" id="IPR051464">
    <property type="entry name" value="Peptidase_M42_aminopept"/>
</dbReference>
<dbReference type="InterPro" id="IPR008007">
    <property type="entry name" value="Peptidase_M42"/>
</dbReference>
<comment type="caution">
    <text evidence="7">The sequence shown here is derived from an EMBL/GenBank/DDBJ whole genome shotgun (WGS) entry which is preliminary data.</text>
</comment>
<evidence type="ECO:0000313" key="8">
    <source>
        <dbReference type="Proteomes" id="UP001519308"/>
    </source>
</evidence>
<accession>A0ABS4K2J0</accession>
<protein>
    <submittedName>
        <fullName evidence="7">Endoglucanase</fullName>
        <ecNumber evidence="7">3.2.1.4</ecNumber>
    </submittedName>
</protein>
<gene>
    <name evidence="7" type="ORF">J2Z44_001803</name>
</gene>
<keyword evidence="5 7" id="KW-0378">Hydrolase</keyword>
<keyword evidence="3" id="KW-0645">Protease</keyword>
<dbReference type="EMBL" id="JAGGLL010000012">
    <property type="protein sequence ID" value="MBP2022002.1"/>
    <property type="molecule type" value="Genomic_DNA"/>
</dbReference>
<dbReference type="PANTHER" id="PTHR32481">
    <property type="entry name" value="AMINOPEPTIDASE"/>
    <property type="match status" value="1"/>
</dbReference>
<dbReference type="InterPro" id="IPR023367">
    <property type="entry name" value="Peptidase_M42_dom2"/>
</dbReference>
<dbReference type="Gene3D" id="3.40.630.10">
    <property type="entry name" value="Zn peptidases"/>
    <property type="match status" value="1"/>
</dbReference>
<name>A0ABS4K2J0_9CLOT</name>
<dbReference type="Proteomes" id="UP001519308">
    <property type="component" value="Unassembled WGS sequence"/>
</dbReference>
<keyword evidence="2" id="KW-0031">Aminopeptidase</keyword>
<evidence type="ECO:0000313" key="7">
    <source>
        <dbReference type="EMBL" id="MBP2022002.1"/>
    </source>
</evidence>